<sequence>MKSEGIAARPGGRDTDSGPGAAAPGAGESSTAAHRSPDRDPESSTLNRTKEQDERQRRMPWLLVHDRGSTQRGEQGPGGVCGLGMKSHCSSLFGAETRVRTVAKTDIRKQAQSTFKSSPKLAQTLPIEARCQPSLHNSRKNVSRVWGWF</sequence>
<gene>
    <name evidence="2" type="ORF">NDU88_003930</name>
</gene>
<evidence type="ECO:0000313" key="2">
    <source>
        <dbReference type="EMBL" id="KAJ1083775.1"/>
    </source>
</evidence>
<feature type="compositionally biased region" description="Basic and acidic residues" evidence="1">
    <location>
        <begin position="35"/>
        <end position="57"/>
    </location>
</feature>
<accession>A0AAV7KWY0</accession>
<protein>
    <submittedName>
        <fullName evidence="2">Uncharacterized protein</fullName>
    </submittedName>
</protein>
<feature type="compositionally biased region" description="Low complexity" evidence="1">
    <location>
        <begin position="18"/>
        <end position="27"/>
    </location>
</feature>
<evidence type="ECO:0000256" key="1">
    <source>
        <dbReference type="SAM" id="MobiDB-lite"/>
    </source>
</evidence>
<proteinExistence type="predicted"/>
<dbReference type="AlphaFoldDB" id="A0AAV7KWY0"/>
<comment type="caution">
    <text evidence="2">The sequence shown here is derived from an EMBL/GenBank/DDBJ whole genome shotgun (WGS) entry which is preliminary data.</text>
</comment>
<keyword evidence="3" id="KW-1185">Reference proteome</keyword>
<dbReference type="Proteomes" id="UP001066276">
    <property type="component" value="Chromosome 12"/>
</dbReference>
<reference evidence="2" key="1">
    <citation type="journal article" date="2022" name="bioRxiv">
        <title>Sequencing and chromosome-scale assembly of the giantPleurodeles waltlgenome.</title>
        <authorList>
            <person name="Brown T."/>
            <person name="Elewa A."/>
            <person name="Iarovenko S."/>
            <person name="Subramanian E."/>
            <person name="Araus A.J."/>
            <person name="Petzold A."/>
            <person name="Susuki M."/>
            <person name="Suzuki K.-i.T."/>
            <person name="Hayashi T."/>
            <person name="Toyoda A."/>
            <person name="Oliveira C."/>
            <person name="Osipova E."/>
            <person name="Leigh N.D."/>
            <person name="Simon A."/>
            <person name="Yun M.H."/>
        </authorList>
    </citation>
    <scope>NUCLEOTIDE SEQUENCE</scope>
    <source>
        <strain evidence="2">20211129_DDA</strain>
        <tissue evidence="2">Liver</tissue>
    </source>
</reference>
<organism evidence="2 3">
    <name type="scientific">Pleurodeles waltl</name>
    <name type="common">Iberian ribbed newt</name>
    <dbReference type="NCBI Taxonomy" id="8319"/>
    <lineage>
        <taxon>Eukaryota</taxon>
        <taxon>Metazoa</taxon>
        <taxon>Chordata</taxon>
        <taxon>Craniata</taxon>
        <taxon>Vertebrata</taxon>
        <taxon>Euteleostomi</taxon>
        <taxon>Amphibia</taxon>
        <taxon>Batrachia</taxon>
        <taxon>Caudata</taxon>
        <taxon>Salamandroidea</taxon>
        <taxon>Salamandridae</taxon>
        <taxon>Pleurodelinae</taxon>
        <taxon>Pleurodeles</taxon>
    </lineage>
</organism>
<dbReference type="EMBL" id="JANPWB010000016">
    <property type="protein sequence ID" value="KAJ1083775.1"/>
    <property type="molecule type" value="Genomic_DNA"/>
</dbReference>
<evidence type="ECO:0000313" key="3">
    <source>
        <dbReference type="Proteomes" id="UP001066276"/>
    </source>
</evidence>
<feature type="region of interest" description="Disordered" evidence="1">
    <location>
        <begin position="1"/>
        <end position="79"/>
    </location>
</feature>
<name>A0AAV7KWY0_PLEWA</name>